<sequence>MDMNTFFNDLQGKIHQAIENSPAKDIEKNVKSMMTQGFARLDLVTREEFDIQAQVLAKTRAKLDALELRLIELETRLNEPKAKV</sequence>
<protein>
    <recommendedName>
        <fullName evidence="1">Ubiquinone biosynthesis accessory factor UbiK</fullName>
    </recommendedName>
</protein>
<evidence type="ECO:0000313" key="2">
    <source>
        <dbReference type="EMBL" id="AYM74610.1"/>
    </source>
</evidence>
<reference evidence="2 3" key="1">
    <citation type="submission" date="2018-10" db="EMBL/GenBank/DDBJ databases">
        <title>Effects of UV and annual dynamics of microbial communities in freshwater RAS systems.</title>
        <authorList>
            <person name="Bekkelund A.K."/>
            <person name="Hansen B.R."/>
            <person name="Stokken H."/>
            <person name="Eriksen B.F."/>
            <person name="Kashulin N.A."/>
        </authorList>
    </citation>
    <scope>NUCLEOTIDE SEQUENCE [LARGE SCALE GENOMIC DNA]</scope>
    <source>
        <strain evidence="2 3">BHSEK</strain>
    </source>
</reference>
<gene>
    <name evidence="1" type="primary">ubiK</name>
    <name evidence="2" type="ORF">D9M09_01435</name>
</gene>
<dbReference type="UniPathway" id="UPA00232"/>
<keyword evidence="1" id="KW-0175">Coiled coil</keyword>
<dbReference type="HAMAP" id="MF_02216">
    <property type="entry name" value="UbiK"/>
    <property type="match status" value="1"/>
</dbReference>
<dbReference type="RefSeq" id="WP_070289926.1">
    <property type="nucleotide sequence ID" value="NZ_CP033019.1"/>
</dbReference>
<feature type="coiled-coil region" evidence="1">
    <location>
        <begin position="56"/>
        <end position="83"/>
    </location>
</feature>
<dbReference type="GO" id="GO:0006744">
    <property type="term" value="P:ubiquinone biosynthetic process"/>
    <property type="evidence" value="ECO:0007669"/>
    <property type="project" value="UniProtKB-UniRule"/>
</dbReference>
<keyword evidence="1" id="KW-0963">Cytoplasm</keyword>
<comment type="subcellular location">
    <subcellularLocation>
        <location evidence="1">Cytoplasm</location>
    </subcellularLocation>
</comment>
<dbReference type="AlphaFoldDB" id="A0A3G2E4C1"/>
<dbReference type="InterPro" id="IPR007475">
    <property type="entry name" value="UbiK"/>
</dbReference>
<dbReference type="GO" id="GO:0005737">
    <property type="term" value="C:cytoplasm"/>
    <property type="evidence" value="ECO:0007669"/>
    <property type="project" value="UniProtKB-SubCell"/>
</dbReference>
<keyword evidence="3" id="KW-1185">Reference proteome</keyword>
<evidence type="ECO:0000256" key="1">
    <source>
        <dbReference type="HAMAP-Rule" id="MF_02216"/>
    </source>
</evidence>
<name>A0A3G2E4C1_9BURK</name>
<keyword evidence="1" id="KW-0831">Ubiquinone biosynthesis</keyword>
<comment type="similarity">
    <text evidence="1">Belongs to the UbiK family.</text>
</comment>
<dbReference type="Pfam" id="PF04380">
    <property type="entry name" value="BMFP"/>
    <property type="match status" value="1"/>
</dbReference>
<organism evidence="2 3">
    <name type="scientific">Janthinobacterium agaricidamnosum</name>
    <dbReference type="NCBI Taxonomy" id="55508"/>
    <lineage>
        <taxon>Bacteria</taxon>
        <taxon>Pseudomonadati</taxon>
        <taxon>Pseudomonadota</taxon>
        <taxon>Betaproteobacteria</taxon>
        <taxon>Burkholderiales</taxon>
        <taxon>Oxalobacteraceae</taxon>
        <taxon>Janthinobacterium</taxon>
    </lineage>
</organism>
<dbReference type="EMBL" id="CP033019">
    <property type="protein sequence ID" value="AYM74610.1"/>
    <property type="molecule type" value="Genomic_DNA"/>
</dbReference>
<proteinExistence type="inferred from homology"/>
<comment type="function">
    <text evidence="1">Required for efficient ubiquinone (coenzyme Q) biosynthesis. UbiK is probably an accessory factor of Ubi enzymes and facilitates ubiquinone biosynthesis by acting as an assembly factor, a targeting factor, or both.</text>
</comment>
<dbReference type="PANTHER" id="PTHR38040:SF1">
    <property type="entry name" value="UBIQUINONE BIOSYNTHESIS ACCESSORY FACTOR UBIK"/>
    <property type="match status" value="1"/>
</dbReference>
<comment type="pathway">
    <text evidence="1">Cofactor biosynthesis; ubiquinone biosynthesis.</text>
</comment>
<dbReference type="Proteomes" id="UP000279594">
    <property type="component" value="Chromosome"/>
</dbReference>
<dbReference type="PANTHER" id="PTHR38040">
    <property type="entry name" value="UBIQUINONE BIOSYNTHESIS ACCESSORY FACTOR UBIK"/>
    <property type="match status" value="1"/>
</dbReference>
<accession>A0A3G2E4C1</accession>
<evidence type="ECO:0000313" key="3">
    <source>
        <dbReference type="Proteomes" id="UP000279594"/>
    </source>
</evidence>